<dbReference type="InterPro" id="IPR002048">
    <property type="entry name" value="EF_hand_dom"/>
</dbReference>
<feature type="domain" description="EF-hand" evidence="4">
    <location>
        <begin position="67"/>
        <end position="102"/>
    </location>
</feature>
<dbReference type="AlphaFoldDB" id="A0A822Z6L0"/>
<gene>
    <name evidence="5" type="ORF">HUJ06_016317</name>
</gene>
<dbReference type="EMBL" id="DUZY01000005">
    <property type="protein sequence ID" value="DAD41994.1"/>
    <property type="molecule type" value="Genomic_DNA"/>
</dbReference>
<proteinExistence type="predicted"/>
<dbReference type="Pfam" id="PF13499">
    <property type="entry name" value="EF-hand_7"/>
    <property type="match status" value="1"/>
</dbReference>
<keyword evidence="6" id="KW-1185">Reference proteome</keyword>
<sequence length="119" mass="13097">MAKVVDLDGNGFIDLNMIIDLNTNSVDLENIVENLRNAPRIFNVDANGSISLEEFDEVLRSLGDDNCLIANYKKIIRGVDSDGDGLVSFEEFMSMMMDTCSPITSSLQTVLRTSSILNS</sequence>
<dbReference type="Gene3D" id="1.10.238.10">
    <property type="entry name" value="EF-hand"/>
    <property type="match status" value="2"/>
</dbReference>
<dbReference type="InterPro" id="IPR018247">
    <property type="entry name" value="EF_Hand_1_Ca_BS"/>
</dbReference>
<dbReference type="FunFam" id="1.10.238.10:FF:000003">
    <property type="entry name" value="Calmodulin A"/>
    <property type="match status" value="1"/>
</dbReference>
<organism evidence="5 6">
    <name type="scientific">Nelumbo nucifera</name>
    <name type="common">Sacred lotus</name>
    <dbReference type="NCBI Taxonomy" id="4432"/>
    <lineage>
        <taxon>Eukaryota</taxon>
        <taxon>Viridiplantae</taxon>
        <taxon>Streptophyta</taxon>
        <taxon>Embryophyta</taxon>
        <taxon>Tracheophyta</taxon>
        <taxon>Spermatophyta</taxon>
        <taxon>Magnoliopsida</taxon>
        <taxon>Proteales</taxon>
        <taxon>Nelumbonaceae</taxon>
        <taxon>Nelumbo</taxon>
    </lineage>
</organism>
<dbReference type="SUPFAM" id="SSF47473">
    <property type="entry name" value="EF-hand"/>
    <property type="match status" value="1"/>
</dbReference>
<dbReference type="Proteomes" id="UP000607653">
    <property type="component" value="Unassembled WGS sequence"/>
</dbReference>
<evidence type="ECO:0000313" key="5">
    <source>
        <dbReference type="EMBL" id="DAD41994.1"/>
    </source>
</evidence>
<feature type="domain" description="EF-hand" evidence="4">
    <location>
        <begin position="30"/>
        <end position="65"/>
    </location>
</feature>
<dbReference type="SMART" id="SM00054">
    <property type="entry name" value="EFh"/>
    <property type="match status" value="2"/>
</dbReference>
<evidence type="ECO:0000313" key="6">
    <source>
        <dbReference type="Proteomes" id="UP000607653"/>
    </source>
</evidence>
<evidence type="ECO:0000259" key="4">
    <source>
        <dbReference type="PROSITE" id="PS50222"/>
    </source>
</evidence>
<dbReference type="PROSITE" id="PS00018">
    <property type="entry name" value="EF_HAND_1"/>
    <property type="match status" value="1"/>
</dbReference>
<dbReference type="InterPro" id="IPR011992">
    <property type="entry name" value="EF-hand-dom_pair"/>
</dbReference>
<accession>A0A822Z6L0</accession>
<dbReference type="PROSITE" id="PS50222">
    <property type="entry name" value="EF_HAND_2"/>
    <property type="match status" value="2"/>
</dbReference>
<dbReference type="InterPro" id="IPR039647">
    <property type="entry name" value="EF_hand_pair_protein_CML-like"/>
</dbReference>
<evidence type="ECO:0000256" key="2">
    <source>
        <dbReference type="ARBA" id="ARBA00022737"/>
    </source>
</evidence>
<keyword evidence="3" id="KW-0106">Calcium</keyword>
<keyword evidence="2" id="KW-0677">Repeat</keyword>
<dbReference type="PANTHER" id="PTHR10891">
    <property type="entry name" value="EF-HAND CALCIUM-BINDING DOMAIN CONTAINING PROTEIN"/>
    <property type="match status" value="1"/>
</dbReference>
<protein>
    <recommendedName>
        <fullName evidence="4">EF-hand domain-containing protein</fullName>
    </recommendedName>
</protein>
<reference evidence="5 6" key="1">
    <citation type="journal article" date="2020" name="Mol. Biol. Evol.">
        <title>Distinct Expression and Methylation Patterns for Genes with Different Fates following a Single Whole-Genome Duplication in Flowering Plants.</title>
        <authorList>
            <person name="Shi T."/>
            <person name="Rahmani R.S."/>
            <person name="Gugger P.F."/>
            <person name="Wang M."/>
            <person name="Li H."/>
            <person name="Zhang Y."/>
            <person name="Li Z."/>
            <person name="Wang Q."/>
            <person name="Van de Peer Y."/>
            <person name="Marchal K."/>
            <person name="Chen J."/>
        </authorList>
    </citation>
    <scope>NUCLEOTIDE SEQUENCE [LARGE SCALE GENOMIC DNA]</scope>
    <source>
        <tissue evidence="5">Leaf</tissue>
    </source>
</reference>
<evidence type="ECO:0000256" key="1">
    <source>
        <dbReference type="ARBA" id="ARBA00022723"/>
    </source>
</evidence>
<evidence type="ECO:0000256" key="3">
    <source>
        <dbReference type="ARBA" id="ARBA00022837"/>
    </source>
</evidence>
<dbReference type="CDD" id="cd00051">
    <property type="entry name" value="EFh"/>
    <property type="match status" value="1"/>
</dbReference>
<dbReference type="GO" id="GO:0005509">
    <property type="term" value="F:calcium ion binding"/>
    <property type="evidence" value="ECO:0007669"/>
    <property type="project" value="InterPro"/>
</dbReference>
<name>A0A822Z6L0_NELNU</name>
<keyword evidence="1" id="KW-0479">Metal-binding</keyword>
<comment type="caution">
    <text evidence="5">The sequence shown here is derived from an EMBL/GenBank/DDBJ whole genome shotgun (WGS) entry which is preliminary data.</text>
</comment>